<name>A0A543AE33_9ACTN</name>
<dbReference type="Gene3D" id="2.60.120.10">
    <property type="entry name" value="Jelly Rolls"/>
    <property type="match status" value="2"/>
</dbReference>
<dbReference type="SUPFAM" id="SSF51182">
    <property type="entry name" value="RmlC-like cupins"/>
    <property type="match status" value="1"/>
</dbReference>
<evidence type="ECO:0000313" key="2">
    <source>
        <dbReference type="Proteomes" id="UP000320209"/>
    </source>
</evidence>
<protein>
    <recommendedName>
        <fullName evidence="3">Cupin domain</fullName>
    </recommendedName>
</protein>
<evidence type="ECO:0000313" key="1">
    <source>
        <dbReference type="EMBL" id="TQL70837.1"/>
    </source>
</evidence>
<keyword evidence="2" id="KW-1185">Reference proteome</keyword>
<dbReference type="InterPro" id="IPR014710">
    <property type="entry name" value="RmlC-like_jellyroll"/>
</dbReference>
<gene>
    <name evidence="1" type="ORF">FB381_4781</name>
</gene>
<dbReference type="Proteomes" id="UP000320209">
    <property type="component" value="Unassembled WGS sequence"/>
</dbReference>
<dbReference type="EMBL" id="VFOV01000001">
    <property type="protein sequence ID" value="TQL70837.1"/>
    <property type="molecule type" value="Genomic_DNA"/>
</dbReference>
<dbReference type="AlphaFoldDB" id="A0A543AE33"/>
<reference evidence="1 2" key="1">
    <citation type="submission" date="2019-06" db="EMBL/GenBank/DDBJ databases">
        <title>Sequencing the genomes of 1000 actinobacteria strains.</title>
        <authorList>
            <person name="Klenk H.-P."/>
        </authorList>
    </citation>
    <scope>NUCLEOTIDE SEQUENCE [LARGE SCALE GENOMIC DNA]</scope>
    <source>
        <strain evidence="1 2">DSM 25218</strain>
    </source>
</reference>
<sequence length="395" mass="42570">MTVSTTDSTTDADTVSDLRERTILRTDWVPCKAAFIDCRTPGSDRKDNYSFIGPGVSQNPDQVVNLTEPHGFNLGAAGMPNGTTNSLHLHFTAEVFINFDGDYRLRWGADGDQGEYVTTDGDVISVPSWVFRGFTNEGADEGVLLTVLGHDDTGGIIWGPRVLEDAAGHGLYLTAENQLIDTVAGDAAPDGVPLIKPMPQAEIDQLDAFTPEQFRQRVVTPGDRTWVSEPFLCSVLPGAGVELSPVIGYGMVEDRRAVPHLHEPHTFNLAWLRGREGEAMLRHRHDHTQVVTAKAGTWEVTLDTGDGEETVRLGKLDSLSVPAGAWRTFHVADATTDNPAEPGTAELLVVNGGDGRVRLEWADEVVADAREAGRVIDPNGYVAPAAVLAAATLDD</sequence>
<accession>A0A543AE33</accession>
<organism evidence="1 2">
    <name type="scientific">Nocardioides albertanoniae</name>
    <dbReference type="NCBI Taxonomy" id="1175486"/>
    <lineage>
        <taxon>Bacteria</taxon>
        <taxon>Bacillati</taxon>
        <taxon>Actinomycetota</taxon>
        <taxon>Actinomycetes</taxon>
        <taxon>Propionibacteriales</taxon>
        <taxon>Nocardioidaceae</taxon>
        <taxon>Nocardioides</taxon>
    </lineage>
</organism>
<comment type="caution">
    <text evidence="1">The sequence shown here is derived from an EMBL/GenBank/DDBJ whole genome shotgun (WGS) entry which is preliminary data.</text>
</comment>
<dbReference type="InterPro" id="IPR011051">
    <property type="entry name" value="RmlC_Cupin_sf"/>
</dbReference>
<proteinExistence type="predicted"/>
<dbReference type="RefSeq" id="WP_170225293.1">
    <property type="nucleotide sequence ID" value="NZ_VFOV01000001.1"/>
</dbReference>
<evidence type="ECO:0008006" key="3">
    <source>
        <dbReference type="Google" id="ProtNLM"/>
    </source>
</evidence>